<organism evidence="1 2">
    <name type="scientific">Candidatus Kapaibacterium thiocyanatum</name>
    <dbReference type="NCBI Taxonomy" id="1895771"/>
    <lineage>
        <taxon>Bacteria</taxon>
        <taxon>Pseudomonadati</taxon>
        <taxon>Candidatus Kapaibacteriota</taxon>
        <taxon>Candidatus Kapaibacteriia</taxon>
        <taxon>Candidatus Kapaibacteriales</taxon>
        <taxon>Candidatus Kapaibacteriaceae</taxon>
        <taxon>Candidatus Kapaibacterium</taxon>
    </lineage>
</organism>
<dbReference type="STRING" id="1895771.BGO89_03695"/>
<dbReference type="PROSITE" id="PS51257">
    <property type="entry name" value="PROKAR_LIPOPROTEIN"/>
    <property type="match status" value="1"/>
</dbReference>
<accession>A0A1M3L555</accession>
<sequence>MRILLVGALLGIVVAGCTIVNRAPQTQPPKTQLQIREFQTREYDTNDVKLIMKAVLNVLQDDGFVVKNAVVDLGLLTATKEVDIAQGRTSTASDDYWGEVFSSVFRGSSYKTRTNRTQDVRYNKFKVVEVSVNISELGRRSKVRANFQAKILDNTGQPVEVSVIEDPKFYQDFFVKVDKGIFIQKQGF</sequence>
<reference evidence="1 2" key="1">
    <citation type="submission" date="2016-09" db="EMBL/GenBank/DDBJ databases">
        <title>Genome-resolved meta-omics ties microbial dynamics to process performance in biotechnology for thiocyanate degradation.</title>
        <authorList>
            <person name="Kantor R.S."/>
            <person name="Huddy R.J."/>
            <person name="Iyer R."/>
            <person name="Thomas B.C."/>
            <person name="Brown C.T."/>
            <person name="Anantharaman K."/>
            <person name="Tringe S."/>
            <person name="Hettich R.L."/>
            <person name="Harrison S.T."/>
            <person name="Banfield J.F."/>
        </authorList>
    </citation>
    <scope>NUCLEOTIDE SEQUENCE [LARGE SCALE GENOMIC DNA]</scope>
    <source>
        <strain evidence="1">59-99</strain>
    </source>
</reference>
<dbReference type="EMBL" id="MKVH01000003">
    <property type="protein sequence ID" value="OJX60688.1"/>
    <property type="molecule type" value="Genomic_DNA"/>
</dbReference>
<evidence type="ECO:0000313" key="1">
    <source>
        <dbReference type="EMBL" id="OJX60688.1"/>
    </source>
</evidence>
<proteinExistence type="predicted"/>
<protein>
    <submittedName>
        <fullName evidence="1">Uncharacterized protein</fullName>
    </submittedName>
</protein>
<comment type="caution">
    <text evidence="1">The sequence shown here is derived from an EMBL/GenBank/DDBJ whole genome shotgun (WGS) entry which is preliminary data.</text>
</comment>
<evidence type="ECO:0000313" key="2">
    <source>
        <dbReference type="Proteomes" id="UP000184233"/>
    </source>
</evidence>
<dbReference type="AlphaFoldDB" id="A0A1M3L555"/>
<name>A0A1M3L555_9BACT</name>
<gene>
    <name evidence="1" type="ORF">BGO89_03695</name>
</gene>
<dbReference type="Proteomes" id="UP000184233">
    <property type="component" value="Unassembled WGS sequence"/>
</dbReference>